<dbReference type="EMBL" id="BLAY01000183">
    <property type="protein sequence ID" value="GET42807.1"/>
    <property type="molecule type" value="Genomic_DNA"/>
</dbReference>
<gene>
    <name evidence="1" type="ORF">MiSe_76250</name>
</gene>
<organism evidence="1 2">
    <name type="scientific">Microseira wollei NIES-4236</name>
    <dbReference type="NCBI Taxonomy" id="2530354"/>
    <lineage>
        <taxon>Bacteria</taxon>
        <taxon>Bacillati</taxon>
        <taxon>Cyanobacteriota</taxon>
        <taxon>Cyanophyceae</taxon>
        <taxon>Oscillatoriophycideae</taxon>
        <taxon>Aerosakkonematales</taxon>
        <taxon>Aerosakkonemataceae</taxon>
        <taxon>Microseira</taxon>
    </lineage>
</organism>
<reference evidence="1" key="1">
    <citation type="submission" date="2019-10" db="EMBL/GenBank/DDBJ databases">
        <title>Draft genome sequece of Microseira wollei NIES-4236.</title>
        <authorList>
            <person name="Yamaguchi H."/>
            <person name="Suzuki S."/>
            <person name="Kawachi M."/>
        </authorList>
    </citation>
    <scope>NUCLEOTIDE SEQUENCE</scope>
    <source>
        <strain evidence="1">NIES-4236</strain>
    </source>
</reference>
<dbReference type="Gene3D" id="2.60.120.620">
    <property type="entry name" value="q2cbj1_9rhob like domain"/>
    <property type="match status" value="1"/>
</dbReference>
<evidence type="ECO:0000313" key="2">
    <source>
        <dbReference type="Proteomes" id="UP001050975"/>
    </source>
</evidence>
<evidence type="ECO:0000313" key="1">
    <source>
        <dbReference type="EMBL" id="GET42807.1"/>
    </source>
</evidence>
<proteinExistence type="predicted"/>
<comment type="caution">
    <text evidence="1">The sequence shown here is derived from an EMBL/GenBank/DDBJ whole genome shotgun (WGS) entry which is preliminary data.</text>
</comment>
<sequence length="89" mass="10044">MIYLNEGFAGGETRFYVGTRHPLDLRKTDNLNMPCPYYGDRSEISVVPVTGMALCFIHDLAQEGASVIRGRKYVLRSDVMYSARAQQPE</sequence>
<dbReference type="AlphaFoldDB" id="A0AAV3XSH5"/>
<dbReference type="Proteomes" id="UP001050975">
    <property type="component" value="Unassembled WGS sequence"/>
</dbReference>
<name>A0AAV3XSH5_9CYAN</name>
<keyword evidence="2" id="KW-1185">Reference proteome</keyword>
<protein>
    <submittedName>
        <fullName evidence="1">Uncharacterized protein</fullName>
    </submittedName>
</protein>
<accession>A0AAV3XSH5</accession>